<reference evidence="1" key="1">
    <citation type="submission" date="2021-05" db="EMBL/GenBank/DDBJ databases">
        <title>Draft genomes of bacteria isolated from model marine particles.</title>
        <authorList>
            <person name="Datta M.S."/>
            <person name="Schwartzman J.A."/>
            <person name="Enke T.N."/>
            <person name="Saavedra J."/>
            <person name="Cermak N."/>
            <person name="Cordero O.X."/>
        </authorList>
    </citation>
    <scope>NUCLEOTIDE SEQUENCE</scope>
    <source>
        <strain evidence="1">I2M19</strain>
    </source>
</reference>
<dbReference type="Proteomes" id="UP001647509">
    <property type="component" value="Unassembled WGS sequence"/>
</dbReference>
<evidence type="ECO:0000313" key="2">
    <source>
        <dbReference type="Proteomes" id="UP001647509"/>
    </source>
</evidence>
<accession>A0ACC5U4Y1</accession>
<evidence type="ECO:0000313" key="1">
    <source>
        <dbReference type="EMBL" id="MBU2949376.1"/>
    </source>
</evidence>
<comment type="caution">
    <text evidence="1">The sequence shown here is derived from an EMBL/GenBank/DDBJ whole genome shotgun (WGS) entry which is preliminary data.</text>
</comment>
<dbReference type="EMBL" id="JAHKPD010000007">
    <property type="protein sequence ID" value="MBU2949376.1"/>
    <property type="molecule type" value="Genomic_DNA"/>
</dbReference>
<gene>
    <name evidence="1" type="ORF">KO493_01555</name>
</gene>
<organism evidence="1 2">
    <name type="scientific">Pseudotamlana agarivorans</name>
    <dbReference type="NCBI Taxonomy" id="481183"/>
    <lineage>
        <taxon>Bacteria</taxon>
        <taxon>Pseudomonadati</taxon>
        <taxon>Bacteroidota</taxon>
        <taxon>Flavobacteriia</taxon>
        <taxon>Flavobacteriales</taxon>
        <taxon>Flavobacteriaceae</taxon>
        <taxon>Pseudotamlana</taxon>
    </lineage>
</organism>
<protein>
    <submittedName>
        <fullName evidence="1">Uncharacterized protein</fullName>
    </submittedName>
</protein>
<proteinExistence type="predicted"/>
<sequence length="111" mass="12829">MEMGLAKNEKDYIRIYEEKGYKSNFRIQNEKLISSDTKNVFSPEEIQIVAMHRYEGMSNPSDMSMLYIIEANKEEKGTFLMAYGPNAETEVAEFFNKVPKSNITNSKNINN</sequence>
<keyword evidence="2" id="KW-1185">Reference proteome</keyword>
<name>A0ACC5U4Y1_9FLAO</name>